<dbReference type="KEGG" id="dko:I596_2497"/>
<dbReference type="SFLD" id="SFLDS00003">
    <property type="entry name" value="Haloacid_Dehalogenase"/>
    <property type="match status" value="1"/>
</dbReference>
<keyword evidence="8 10" id="KW-0460">Magnesium</keyword>
<dbReference type="InterPro" id="IPR036412">
    <property type="entry name" value="HAD-like_sf"/>
</dbReference>
<protein>
    <recommendedName>
        <fullName evidence="5 10">Phosphoglycolate phosphatase</fullName>
        <shortName evidence="10">PGP</shortName>
        <shortName evidence="10">PGPase</shortName>
        <ecNumber evidence="5 10">3.1.3.18</ecNumber>
    </recommendedName>
</protein>
<dbReference type="PRINTS" id="PR00413">
    <property type="entry name" value="HADHALOGNASE"/>
</dbReference>
<evidence type="ECO:0000256" key="4">
    <source>
        <dbReference type="ARBA" id="ARBA00006171"/>
    </source>
</evidence>
<evidence type="ECO:0000313" key="12">
    <source>
        <dbReference type="Proteomes" id="UP000076830"/>
    </source>
</evidence>
<evidence type="ECO:0000313" key="11">
    <source>
        <dbReference type="EMBL" id="ANB18502.1"/>
    </source>
</evidence>
<evidence type="ECO:0000256" key="9">
    <source>
        <dbReference type="ARBA" id="ARBA00023277"/>
    </source>
</evidence>
<keyword evidence="9 10" id="KW-0119">Carbohydrate metabolism</keyword>
<name>A0A167H1J0_9GAMM</name>
<dbReference type="NCBIfam" id="TIGR01509">
    <property type="entry name" value="HAD-SF-IA-v3"/>
    <property type="match status" value="1"/>
</dbReference>
<dbReference type="PANTHER" id="PTHR43434:SF1">
    <property type="entry name" value="PHOSPHOGLYCOLATE PHOSPHATASE"/>
    <property type="match status" value="1"/>
</dbReference>
<comment type="pathway">
    <text evidence="3 10">Organic acid metabolism; glycolate biosynthesis; glycolate from 2-phosphoglycolate: step 1/1.</text>
</comment>
<feature type="binding site" evidence="10">
    <location>
        <position position="17"/>
    </location>
    <ligand>
        <name>Mg(2+)</name>
        <dbReference type="ChEBI" id="CHEBI:18420"/>
    </ligand>
</feature>
<evidence type="ECO:0000256" key="2">
    <source>
        <dbReference type="ARBA" id="ARBA00001946"/>
    </source>
</evidence>
<comment type="function">
    <text evidence="10">Specifically catalyzes the dephosphorylation of 2-phosphoglycolate. Is involved in the dissimilation of the intracellular 2-phosphoglycolate formed during the DNA repair of 3'-phosphoglycolate ends, a major class of DNA lesions induced by oxidative stress.</text>
</comment>
<dbReference type="InterPro" id="IPR023198">
    <property type="entry name" value="PGP-like_dom2"/>
</dbReference>
<dbReference type="InterPro" id="IPR023214">
    <property type="entry name" value="HAD_sf"/>
</dbReference>
<sequence>MTLRLERPVHGVLFDLDGTLVDSLADIHAAVAGTLAALALPVPDVAAVRGYVGDGVRALLDRALAGALGHAADADLTARATALFEPRYGEQNGRAARLYPGVVAGLDRLGALGLRLAVVTNKPQRFSEALLAGLGIADRFGAVIGGDAAARRKPHADPLLLACARLDVAPADALMVGDSAIDAAAARAAGMPMIAVGYGYHHDDPARWSACVVDRIDAIPDLLATPAPRTGTA</sequence>
<evidence type="ECO:0000256" key="5">
    <source>
        <dbReference type="ARBA" id="ARBA00013078"/>
    </source>
</evidence>
<evidence type="ECO:0000256" key="6">
    <source>
        <dbReference type="ARBA" id="ARBA00022723"/>
    </source>
</evidence>
<dbReference type="Gene3D" id="3.40.50.1000">
    <property type="entry name" value="HAD superfamily/HAD-like"/>
    <property type="match status" value="1"/>
</dbReference>
<feature type="binding site" evidence="10">
    <location>
        <position position="15"/>
    </location>
    <ligand>
        <name>Mg(2+)</name>
        <dbReference type="ChEBI" id="CHEBI:18420"/>
    </ligand>
</feature>
<accession>A0A167H1J0</accession>
<dbReference type="GO" id="GO:0046295">
    <property type="term" value="P:glycolate biosynthetic process"/>
    <property type="evidence" value="ECO:0007669"/>
    <property type="project" value="UniProtKB-UniRule"/>
</dbReference>
<comment type="cofactor">
    <cofactor evidence="2 10">
        <name>Mg(2+)</name>
        <dbReference type="ChEBI" id="CHEBI:18420"/>
    </cofactor>
</comment>
<dbReference type="Proteomes" id="UP000076830">
    <property type="component" value="Chromosome"/>
</dbReference>
<keyword evidence="7 10" id="KW-0378">Hydrolase</keyword>
<dbReference type="HAMAP" id="MF_00495">
    <property type="entry name" value="GPH_hydrolase_bact"/>
    <property type="match status" value="1"/>
</dbReference>
<dbReference type="GO" id="GO:0005829">
    <property type="term" value="C:cytosol"/>
    <property type="evidence" value="ECO:0007669"/>
    <property type="project" value="TreeGrafter"/>
</dbReference>
<dbReference type="PANTHER" id="PTHR43434">
    <property type="entry name" value="PHOSPHOGLYCOLATE PHOSPHATASE"/>
    <property type="match status" value="1"/>
</dbReference>
<dbReference type="GO" id="GO:0005975">
    <property type="term" value="P:carbohydrate metabolic process"/>
    <property type="evidence" value="ECO:0007669"/>
    <property type="project" value="InterPro"/>
</dbReference>
<dbReference type="GO" id="GO:0008967">
    <property type="term" value="F:phosphoglycolate phosphatase activity"/>
    <property type="evidence" value="ECO:0007669"/>
    <property type="project" value="UniProtKB-UniRule"/>
</dbReference>
<dbReference type="SUPFAM" id="SSF56784">
    <property type="entry name" value="HAD-like"/>
    <property type="match status" value="1"/>
</dbReference>
<dbReference type="STRING" id="1300342.I596_2497"/>
<dbReference type="EMBL" id="CP015249">
    <property type="protein sequence ID" value="ANB18502.1"/>
    <property type="molecule type" value="Genomic_DNA"/>
</dbReference>
<organism evidence="11 12">
    <name type="scientific">Dokdonella koreensis DS-123</name>
    <dbReference type="NCBI Taxonomy" id="1300342"/>
    <lineage>
        <taxon>Bacteria</taxon>
        <taxon>Pseudomonadati</taxon>
        <taxon>Pseudomonadota</taxon>
        <taxon>Gammaproteobacteria</taxon>
        <taxon>Lysobacterales</taxon>
        <taxon>Rhodanobacteraceae</taxon>
        <taxon>Dokdonella</taxon>
    </lineage>
</organism>
<dbReference type="InterPro" id="IPR050155">
    <property type="entry name" value="HAD-like_hydrolase_sf"/>
</dbReference>
<dbReference type="GO" id="GO:0006281">
    <property type="term" value="P:DNA repair"/>
    <property type="evidence" value="ECO:0007669"/>
    <property type="project" value="TreeGrafter"/>
</dbReference>
<evidence type="ECO:0000256" key="7">
    <source>
        <dbReference type="ARBA" id="ARBA00022801"/>
    </source>
</evidence>
<dbReference type="GO" id="GO:0046872">
    <property type="term" value="F:metal ion binding"/>
    <property type="evidence" value="ECO:0007669"/>
    <property type="project" value="UniProtKB-KW"/>
</dbReference>
<feature type="binding site" evidence="10">
    <location>
        <position position="178"/>
    </location>
    <ligand>
        <name>Mg(2+)</name>
        <dbReference type="ChEBI" id="CHEBI:18420"/>
    </ligand>
</feature>
<dbReference type="NCBIfam" id="TIGR01549">
    <property type="entry name" value="HAD-SF-IA-v1"/>
    <property type="match status" value="1"/>
</dbReference>
<comment type="catalytic activity">
    <reaction evidence="1 10">
        <text>2-phosphoglycolate + H2O = glycolate + phosphate</text>
        <dbReference type="Rhea" id="RHEA:14369"/>
        <dbReference type="ChEBI" id="CHEBI:15377"/>
        <dbReference type="ChEBI" id="CHEBI:29805"/>
        <dbReference type="ChEBI" id="CHEBI:43474"/>
        <dbReference type="ChEBI" id="CHEBI:58033"/>
        <dbReference type="EC" id="3.1.3.18"/>
    </reaction>
</comment>
<evidence type="ECO:0000256" key="10">
    <source>
        <dbReference type="HAMAP-Rule" id="MF_00495"/>
    </source>
</evidence>
<comment type="similarity">
    <text evidence="4 10">Belongs to the HAD-like hydrolase superfamily. CbbY/CbbZ/Gph/YieH family.</text>
</comment>
<dbReference type="InterPro" id="IPR037512">
    <property type="entry name" value="PGPase_prok"/>
</dbReference>
<dbReference type="InterPro" id="IPR006439">
    <property type="entry name" value="HAD-SF_hydro_IA"/>
</dbReference>
<evidence type="ECO:0000256" key="8">
    <source>
        <dbReference type="ARBA" id="ARBA00022842"/>
    </source>
</evidence>
<dbReference type="RefSeq" id="WP_067648018.1">
    <property type="nucleotide sequence ID" value="NZ_CP015249.1"/>
</dbReference>
<dbReference type="Gene3D" id="1.10.150.240">
    <property type="entry name" value="Putative phosphatase, domain 2"/>
    <property type="match status" value="1"/>
</dbReference>
<dbReference type="UniPathway" id="UPA00865">
    <property type="reaction ID" value="UER00834"/>
</dbReference>
<evidence type="ECO:0000256" key="3">
    <source>
        <dbReference type="ARBA" id="ARBA00004818"/>
    </source>
</evidence>
<dbReference type="SFLD" id="SFLDG01129">
    <property type="entry name" value="C1.5:_HAD__Beta-PGM__Phosphata"/>
    <property type="match status" value="1"/>
</dbReference>
<keyword evidence="12" id="KW-1185">Reference proteome</keyword>
<feature type="active site" description="Nucleophile" evidence="10">
    <location>
        <position position="15"/>
    </location>
</feature>
<dbReference type="FunFam" id="3.40.50.1000:FF:000022">
    <property type="entry name" value="Phosphoglycolate phosphatase"/>
    <property type="match status" value="1"/>
</dbReference>
<gene>
    <name evidence="11" type="ORF">I596_2497</name>
</gene>
<dbReference type="AlphaFoldDB" id="A0A167H1J0"/>
<proteinExistence type="inferred from homology"/>
<dbReference type="EC" id="3.1.3.18" evidence="5 10"/>
<evidence type="ECO:0000256" key="1">
    <source>
        <dbReference type="ARBA" id="ARBA00000830"/>
    </source>
</evidence>
<dbReference type="Pfam" id="PF00702">
    <property type="entry name" value="Hydrolase"/>
    <property type="match status" value="1"/>
</dbReference>
<reference evidence="11 12" key="1">
    <citation type="submission" date="2016-04" db="EMBL/GenBank/DDBJ databases">
        <title>Complete genome sequence of Dokdonella koreensis DS-123T.</title>
        <authorList>
            <person name="Kim J.F."/>
            <person name="Lee H."/>
            <person name="Kwak M.-J."/>
        </authorList>
    </citation>
    <scope>NUCLEOTIDE SEQUENCE [LARGE SCALE GENOMIC DNA]</scope>
    <source>
        <strain evidence="11 12">DS-123</strain>
    </source>
</reference>
<keyword evidence="6 10" id="KW-0479">Metal-binding</keyword>
<dbReference type="NCBIfam" id="TIGR01449">
    <property type="entry name" value="PGP_bact"/>
    <property type="match status" value="1"/>
</dbReference>
<dbReference type="SFLD" id="SFLDG01135">
    <property type="entry name" value="C1.5.6:_HAD__Beta-PGM__Phospha"/>
    <property type="match status" value="1"/>
</dbReference>